<evidence type="ECO:0000256" key="1">
    <source>
        <dbReference type="SAM" id="Phobius"/>
    </source>
</evidence>
<comment type="caution">
    <text evidence="2">The sequence shown here is derived from an EMBL/GenBank/DDBJ whole genome shotgun (WGS) entry which is preliminary data.</text>
</comment>
<keyword evidence="3" id="KW-1185">Reference proteome</keyword>
<dbReference type="AlphaFoldDB" id="A0A7W6MAI3"/>
<dbReference type="EMBL" id="JACIFU010000003">
    <property type="protein sequence ID" value="MBB4175197.1"/>
    <property type="molecule type" value="Genomic_DNA"/>
</dbReference>
<organism evidence="2 3">
    <name type="scientific">Sulfitobacter noctilucicola</name>
    <dbReference type="NCBI Taxonomy" id="1342301"/>
    <lineage>
        <taxon>Bacteria</taxon>
        <taxon>Pseudomonadati</taxon>
        <taxon>Pseudomonadota</taxon>
        <taxon>Alphaproteobacteria</taxon>
        <taxon>Rhodobacterales</taxon>
        <taxon>Roseobacteraceae</taxon>
        <taxon>Sulfitobacter</taxon>
    </lineage>
</organism>
<name>A0A7W6MAI3_9RHOB</name>
<dbReference type="Proteomes" id="UP000565745">
    <property type="component" value="Unassembled WGS sequence"/>
</dbReference>
<evidence type="ECO:0000313" key="3">
    <source>
        <dbReference type="Proteomes" id="UP000565745"/>
    </source>
</evidence>
<gene>
    <name evidence="2" type="ORF">GGR93_002985</name>
</gene>
<keyword evidence="1" id="KW-0812">Transmembrane</keyword>
<dbReference type="OrthoDB" id="7726857at2"/>
<keyword evidence="1" id="KW-0472">Membrane</keyword>
<evidence type="ECO:0000313" key="2">
    <source>
        <dbReference type="EMBL" id="MBB4175197.1"/>
    </source>
</evidence>
<dbReference type="RefSeq" id="WP_025055711.1">
    <property type="nucleotide sequence ID" value="NZ_JACIFU010000003.1"/>
</dbReference>
<proteinExistence type="predicted"/>
<feature type="transmembrane region" description="Helical" evidence="1">
    <location>
        <begin position="44"/>
        <end position="68"/>
    </location>
</feature>
<feature type="transmembrane region" description="Helical" evidence="1">
    <location>
        <begin position="15"/>
        <end position="38"/>
    </location>
</feature>
<accession>A0A7W6MAI3</accession>
<protein>
    <submittedName>
        <fullName evidence="2">Uncharacterized protein</fullName>
    </submittedName>
</protein>
<sequence length="171" mass="18799">MSDTVIVHIRTRKSFWMGVLFSVFGLLWSVMFGAALWITAEFSFGLFLAFAPGPLSGLLGLWFLGIALKRPVALRMDSHGISGFYADPATWDEITDIGTFDDYNRNRFVGFAVQDPIALRDRQTAWGRLKSHASGRSFGYHIAVPETLLNGTDAETLATRAKALHAAATSV</sequence>
<reference evidence="2 3" key="1">
    <citation type="submission" date="2020-08" db="EMBL/GenBank/DDBJ databases">
        <title>Genomic Encyclopedia of Type Strains, Phase IV (KMG-IV): sequencing the most valuable type-strain genomes for metagenomic binning, comparative biology and taxonomic classification.</title>
        <authorList>
            <person name="Goeker M."/>
        </authorList>
    </citation>
    <scope>NUCLEOTIDE SEQUENCE [LARGE SCALE GENOMIC DNA]</scope>
    <source>
        <strain evidence="2 3">DSM 101015</strain>
    </source>
</reference>
<keyword evidence="1" id="KW-1133">Transmembrane helix</keyword>